<dbReference type="PROSITE" id="PS51898">
    <property type="entry name" value="TYR_RECOMBINASE"/>
    <property type="match status" value="1"/>
</dbReference>
<comment type="caution">
    <text evidence="3">The sequence shown here is derived from an EMBL/GenBank/DDBJ whole genome shotgun (WGS) entry which is preliminary data.</text>
</comment>
<evidence type="ECO:0000313" key="4">
    <source>
        <dbReference type="Proteomes" id="UP001159405"/>
    </source>
</evidence>
<evidence type="ECO:0000256" key="1">
    <source>
        <dbReference type="ARBA" id="ARBA00023172"/>
    </source>
</evidence>
<name>A0ABN8S4T5_9CNID</name>
<keyword evidence="4" id="KW-1185">Reference proteome</keyword>
<dbReference type="EMBL" id="CALNXK010000499">
    <property type="protein sequence ID" value="CAH3186722.1"/>
    <property type="molecule type" value="Genomic_DNA"/>
</dbReference>
<dbReference type="InterPro" id="IPR002104">
    <property type="entry name" value="Integrase_catalytic"/>
</dbReference>
<dbReference type="Gene3D" id="1.10.443.10">
    <property type="entry name" value="Intergrase catalytic core"/>
    <property type="match status" value="1"/>
</dbReference>
<feature type="domain" description="Tyr recombinase" evidence="2">
    <location>
        <begin position="10"/>
        <end position="218"/>
    </location>
</feature>
<proteinExistence type="predicted"/>
<dbReference type="Proteomes" id="UP001159405">
    <property type="component" value="Unassembled WGS sequence"/>
</dbReference>
<evidence type="ECO:0000313" key="3">
    <source>
        <dbReference type="EMBL" id="CAH3186722.1"/>
    </source>
</evidence>
<dbReference type="SUPFAM" id="SSF56349">
    <property type="entry name" value="DNA breaking-rejoining enzymes"/>
    <property type="match status" value="1"/>
</dbReference>
<gene>
    <name evidence="3" type="ORF">PLOB_00035309</name>
</gene>
<dbReference type="InterPro" id="IPR013762">
    <property type="entry name" value="Integrase-like_cat_sf"/>
</dbReference>
<organism evidence="3 4">
    <name type="scientific">Porites lobata</name>
    <dbReference type="NCBI Taxonomy" id="104759"/>
    <lineage>
        <taxon>Eukaryota</taxon>
        <taxon>Metazoa</taxon>
        <taxon>Cnidaria</taxon>
        <taxon>Anthozoa</taxon>
        <taxon>Hexacorallia</taxon>
        <taxon>Scleractinia</taxon>
        <taxon>Fungiina</taxon>
        <taxon>Poritidae</taxon>
        <taxon>Porites</taxon>
    </lineage>
</organism>
<evidence type="ECO:0000259" key="2">
    <source>
        <dbReference type="PROSITE" id="PS51898"/>
    </source>
</evidence>
<dbReference type="Pfam" id="PF00589">
    <property type="entry name" value="Phage_integrase"/>
    <property type="match status" value="1"/>
</dbReference>
<protein>
    <recommendedName>
        <fullName evidence="2">Tyr recombinase domain-containing protein</fullName>
    </recommendedName>
</protein>
<dbReference type="InterPro" id="IPR011010">
    <property type="entry name" value="DNA_brk_join_enz"/>
</dbReference>
<accession>A0ABN8S4T5</accession>
<dbReference type="PANTHER" id="PTHR35617:SF3">
    <property type="entry name" value="CORE-BINDING (CB) DOMAIN-CONTAINING PROTEIN"/>
    <property type="match status" value="1"/>
</dbReference>
<keyword evidence="1" id="KW-0233">DNA recombination</keyword>
<sequence>MKGIFELKPSLPKYNEIWDVRVVLDYLKTFGASTALPLKELTLKLTMLLCLTTGQRGQTIHKFDINYIQDLDDRYRISFHEKLKQTKSGRHLTPIELLAFPEDKELCVVQHLREYIHRTDPLRKDHSQLLLSYVKPFKPVARDTVSRWVKQVLQSAGIDITKYSAHSCRPASTSSVKVKGLNIAEIMKCAGWSTATTFARFYDKPVSNTSANFGSVLLNPGAK</sequence>
<reference evidence="3 4" key="1">
    <citation type="submission" date="2022-05" db="EMBL/GenBank/DDBJ databases">
        <authorList>
            <consortium name="Genoscope - CEA"/>
            <person name="William W."/>
        </authorList>
    </citation>
    <scope>NUCLEOTIDE SEQUENCE [LARGE SCALE GENOMIC DNA]</scope>
</reference>
<dbReference type="CDD" id="cd00397">
    <property type="entry name" value="DNA_BRE_C"/>
    <property type="match status" value="1"/>
</dbReference>
<dbReference type="PANTHER" id="PTHR35617">
    <property type="entry name" value="PHAGE_INTEGRASE DOMAIN-CONTAINING PROTEIN"/>
    <property type="match status" value="1"/>
</dbReference>